<organism evidence="1 2">
    <name type="scientific">Caerostris extrusa</name>
    <name type="common">Bark spider</name>
    <name type="synonym">Caerostris bankana</name>
    <dbReference type="NCBI Taxonomy" id="172846"/>
    <lineage>
        <taxon>Eukaryota</taxon>
        <taxon>Metazoa</taxon>
        <taxon>Ecdysozoa</taxon>
        <taxon>Arthropoda</taxon>
        <taxon>Chelicerata</taxon>
        <taxon>Arachnida</taxon>
        <taxon>Araneae</taxon>
        <taxon>Araneomorphae</taxon>
        <taxon>Entelegynae</taxon>
        <taxon>Araneoidea</taxon>
        <taxon>Araneidae</taxon>
        <taxon>Caerostris</taxon>
    </lineage>
</organism>
<dbReference type="EMBL" id="BPLR01013737">
    <property type="protein sequence ID" value="GIY63423.1"/>
    <property type="molecule type" value="Genomic_DNA"/>
</dbReference>
<name>A0AAV4V0P9_CAEEX</name>
<evidence type="ECO:0000313" key="1">
    <source>
        <dbReference type="EMBL" id="GIY63423.1"/>
    </source>
</evidence>
<proteinExistence type="predicted"/>
<accession>A0AAV4V0P9</accession>
<comment type="caution">
    <text evidence="1">The sequence shown here is derived from an EMBL/GenBank/DDBJ whole genome shotgun (WGS) entry which is preliminary data.</text>
</comment>
<gene>
    <name evidence="1" type="ORF">CEXT_268321</name>
</gene>
<evidence type="ECO:0000313" key="2">
    <source>
        <dbReference type="Proteomes" id="UP001054945"/>
    </source>
</evidence>
<sequence length="92" mass="10413">MIISDMHDEPVFLNINADSSSCTSAASINKEIFCKGRYLEFQSFVLSVIKLPGHKNARLVVADGYLNFFKLFGGVLEAELKRIQIEDFHRDC</sequence>
<reference evidence="1 2" key="1">
    <citation type="submission" date="2021-06" db="EMBL/GenBank/DDBJ databases">
        <title>Caerostris extrusa draft genome.</title>
        <authorList>
            <person name="Kono N."/>
            <person name="Arakawa K."/>
        </authorList>
    </citation>
    <scope>NUCLEOTIDE SEQUENCE [LARGE SCALE GENOMIC DNA]</scope>
</reference>
<keyword evidence="2" id="KW-1185">Reference proteome</keyword>
<protein>
    <submittedName>
        <fullName evidence="1">Uncharacterized protein</fullName>
    </submittedName>
</protein>
<dbReference type="Proteomes" id="UP001054945">
    <property type="component" value="Unassembled WGS sequence"/>
</dbReference>
<dbReference type="AlphaFoldDB" id="A0AAV4V0P9"/>